<sequence length="218" mass="24824">MHCIEMDHLLKNLQHDLLRMGAMVEEAIYNGVQSLVKRDADLASAVLDGDEKINQLQLEIEDRCIKLIATQQPMAKDLRKISATWRISVDLERMADNVGDICKAVIRLNGQAYLKPFEHIPQMADLCQKMVKDGLDAYINEDVALAVQMSEMDHQVDTLYREIFKDLMEMMSANSNVVNQGNQLIFIARFLERFGDHATNIAESVVYLVTGQRKDLNK</sequence>
<comment type="function">
    <text evidence="1">Plays a role in the regulation of phosphate uptake.</text>
</comment>
<keyword evidence="1" id="KW-0963">Cytoplasm</keyword>
<feature type="domain" description="PhoU" evidence="2">
    <location>
        <begin position="17"/>
        <end position="105"/>
    </location>
</feature>
<dbReference type="PIRSF" id="PIRSF003107">
    <property type="entry name" value="PhoU"/>
    <property type="match status" value="1"/>
</dbReference>
<dbReference type="RefSeq" id="WP_188038436.1">
    <property type="nucleotide sequence ID" value="NZ_JACVHF010000001.1"/>
</dbReference>
<dbReference type="Proteomes" id="UP000617402">
    <property type="component" value="Unassembled WGS sequence"/>
</dbReference>
<organism evidence="3 4">
    <name type="scientific">Heliobacterium chlorum</name>
    <dbReference type="NCBI Taxonomy" id="2698"/>
    <lineage>
        <taxon>Bacteria</taxon>
        <taxon>Bacillati</taxon>
        <taxon>Bacillota</taxon>
        <taxon>Clostridia</taxon>
        <taxon>Eubacteriales</taxon>
        <taxon>Heliobacteriaceae</taxon>
        <taxon>Heliobacterium</taxon>
    </lineage>
</organism>
<evidence type="ECO:0000313" key="3">
    <source>
        <dbReference type="EMBL" id="MBC9783284.1"/>
    </source>
</evidence>
<gene>
    <name evidence="3" type="primary">phoU</name>
    <name evidence="3" type="ORF">H1S01_02015</name>
</gene>
<feature type="domain" description="PhoU" evidence="2">
    <location>
        <begin position="120"/>
        <end position="205"/>
    </location>
</feature>
<dbReference type="Pfam" id="PF01895">
    <property type="entry name" value="PhoU"/>
    <property type="match status" value="2"/>
</dbReference>
<comment type="subcellular location">
    <subcellularLocation>
        <location evidence="1">Cytoplasm</location>
    </subcellularLocation>
</comment>
<proteinExistence type="inferred from homology"/>
<keyword evidence="4" id="KW-1185">Reference proteome</keyword>
<dbReference type="PANTHER" id="PTHR42930:SF3">
    <property type="entry name" value="PHOSPHATE-SPECIFIC TRANSPORT SYSTEM ACCESSORY PROTEIN PHOU"/>
    <property type="match status" value="1"/>
</dbReference>
<dbReference type="PANTHER" id="PTHR42930">
    <property type="entry name" value="PHOSPHATE-SPECIFIC TRANSPORT SYSTEM ACCESSORY PROTEIN PHOU"/>
    <property type="match status" value="1"/>
</dbReference>
<protein>
    <recommendedName>
        <fullName evidence="1">Phosphate-specific transport system accessory protein PhoU</fullName>
    </recommendedName>
</protein>
<evidence type="ECO:0000259" key="2">
    <source>
        <dbReference type="Pfam" id="PF01895"/>
    </source>
</evidence>
<dbReference type="SUPFAM" id="SSF109755">
    <property type="entry name" value="PhoU-like"/>
    <property type="match status" value="1"/>
</dbReference>
<dbReference type="NCBIfam" id="TIGR02135">
    <property type="entry name" value="phoU_full"/>
    <property type="match status" value="1"/>
</dbReference>
<comment type="subunit">
    <text evidence="1">Homodimer.</text>
</comment>
<name>A0ABR7SXK1_HELCL</name>
<dbReference type="Gene3D" id="1.20.58.220">
    <property type="entry name" value="Phosphate transport system protein phou homolog 2, domain 2"/>
    <property type="match status" value="1"/>
</dbReference>
<comment type="similarity">
    <text evidence="1">Belongs to the PhoU family.</text>
</comment>
<reference evidence="3 4" key="1">
    <citation type="submission" date="2020-07" db="EMBL/GenBank/DDBJ databases">
        <title>Draft whole-genome sequence of Heliobacterium chlorum DSM 3682, type strain.</title>
        <authorList>
            <person name="Kyndt J.A."/>
            <person name="Meyer T.E."/>
            <person name="Imhoff J.F."/>
        </authorList>
    </citation>
    <scope>NUCLEOTIDE SEQUENCE [LARGE SCALE GENOMIC DNA]</scope>
    <source>
        <strain evidence="3 4">DSM 3682</strain>
    </source>
</reference>
<dbReference type="EMBL" id="JACVHF010000001">
    <property type="protein sequence ID" value="MBC9783284.1"/>
    <property type="molecule type" value="Genomic_DNA"/>
</dbReference>
<keyword evidence="1" id="KW-0592">Phosphate transport</keyword>
<dbReference type="InterPro" id="IPR028366">
    <property type="entry name" value="PhoU"/>
</dbReference>
<keyword evidence="1" id="KW-0813">Transport</keyword>
<comment type="caution">
    <text evidence="3">The sequence shown here is derived from an EMBL/GenBank/DDBJ whole genome shotgun (WGS) entry which is preliminary data.</text>
</comment>
<dbReference type="InterPro" id="IPR026022">
    <property type="entry name" value="PhoU_dom"/>
</dbReference>
<evidence type="ECO:0000256" key="1">
    <source>
        <dbReference type="PIRNR" id="PIRNR003107"/>
    </source>
</evidence>
<evidence type="ECO:0000313" key="4">
    <source>
        <dbReference type="Proteomes" id="UP000617402"/>
    </source>
</evidence>
<accession>A0ABR7SXK1</accession>
<dbReference type="InterPro" id="IPR038078">
    <property type="entry name" value="PhoU-like_sf"/>
</dbReference>